<dbReference type="AlphaFoldDB" id="A0A183F2Z2"/>
<gene>
    <name evidence="1" type="ORF">HPBE_LOCUS531</name>
</gene>
<dbReference type="Proteomes" id="UP000050761">
    <property type="component" value="Unassembled WGS sequence"/>
</dbReference>
<reference evidence="3" key="2">
    <citation type="submission" date="2019-09" db="UniProtKB">
        <authorList>
            <consortium name="WormBaseParasite"/>
        </authorList>
    </citation>
    <scope>IDENTIFICATION</scope>
</reference>
<reference evidence="1 2" key="1">
    <citation type="submission" date="2018-11" db="EMBL/GenBank/DDBJ databases">
        <authorList>
            <consortium name="Pathogen Informatics"/>
        </authorList>
    </citation>
    <scope>NUCLEOTIDE SEQUENCE [LARGE SCALE GENOMIC DNA]</scope>
</reference>
<keyword evidence="2" id="KW-1185">Reference proteome</keyword>
<dbReference type="WBParaSite" id="HPBE_0000053001-mRNA-1">
    <property type="protein sequence ID" value="HPBE_0000053001-mRNA-1"/>
    <property type="gene ID" value="HPBE_0000053001"/>
</dbReference>
<evidence type="ECO:0000313" key="3">
    <source>
        <dbReference type="WBParaSite" id="HPBE_0000053001-mRNA-1"/>
    </source>
</evidence>
<sequence>MLSSACGRSSYDDDVTSASFAFDLLTPDGCGAAKGTRLLDSGTQKCAQMPLCQAGGAALPLLQQHLMFNSECDPSS</sequence>
<dbReference type="EMBL" id="UZAH01000386">
    <property type="protein sequence ID" value="VDO18913.1"/>
    <property type="molecule type" value="Genomic_DNA"/>
</dbReference>
<name>A0A183F2Z2_HELPZ</name>
<evidence type="ECO:0000313" key="2">
    <source>
        <dbReference type="Proteomes" id="UP000050761"/>
    </source>
</evidence>
<accession>A0A183F2Z2</accession>
<accession>A0A3P7UDV4</accession>
<organism evidence="2 3">
    <name type="scientific">Heligmosomoides polygyrus</name>
    <name type="common">Parasitic roundworm</name>
    <dbReference type="NCBI Taxonomy" id="6339"/>
    <lineage>
        <taxon>Eukaryota</taxon>
        <taxon>Metazoa</taxon>
        <taxon>Ecdysozoa</taxon>
        <taxon>Nematoda</taxon>
        <taxon>Chromadorea</taxon>
        <taxon>Rhabditida</taxon>
        <taxon>Rhabditina</taxon>
        <taxon>Rhabditomorpha</taxon>
        <taxon>Strongyloidea</taxon>
        <taxon>Heligmosomidae</taxon>
        <taxon>Heligmosomoides</taxon>
    </lineage>
</organism>
<evidence type="ECO:0000313" key="1">
    <source>
        <dbReference type="EMBL" id="VDO18913.1"/>
    </source>
</evidence>
<proteinExistence type="predicted"/>
<protein>
    <submittedName>
        <fullName evidence="1 3">Uncharacterized protein</fullName>
    </submittedName>
</protein>